<evidence type="ECO:0000313" key="1">
    <source>
        <dbReference type="Proteomes" id="UP000887579"/>
    </source>
</evidence>
<dbReference type="Proteomes" id="UP000887579">
    <property type="component" value="Unplaced"/>
</dbReference>
<accession>A0AC34F289</accession>
<dbReference type="WBParaSite" id="ES5_v2.g11038.t1">
    <property type="protein sequence ID" value="ES5_v2.g11038.t1"/>
    <property type="gene ID" value="ES5_v2.g11038"/>
</dbReference>
<evidence type="ECO:0000313" key="2">
    <source>
        <dbReference type="WBParaSite" id="ES5_v2.g11038.t1"/>
    </source>
</evidence>
<proteinExistence type="predicted"/>
<protein>
    <submittedName>
        <fullName evidence="2">GB1/RHD3-type G domain-containing protein</fullName>
    </submittedName>
</protein>
<sequence length="723" mass="81496">MNNEEHRAVQIIEHVSPGNFEAKKKELQEIYGNERVAGLPVVVLCIAGAARKGKSFLLNFFLDYLYQMEKDPTQPWELNDETELTGFEFRRGQTPTTLGIWAWSHIFVIQQKDETKVAVSLIDSQGTFGDDTSYQDCSTIFAMTCLFSSIMCYNVFNDLQKDKLNDFATFINHAKKDLVFIIRDFNDDDYLDEKQGGQRFVEKKLDVNDVKKDNLLNYLNTSYERVKGFVIPNPGKIVSRGTTTKVSVFTEMDIEFVLHTIEMAETLLSPSELQVKRVGPLSSEIKCEDMPAFISLRVNCLTDNQEFAPKAVHAGNRDFEIKLGVDRACERTNFAEADAAVLDFEMIDEDESTSRSDYTAMRFEDDTAATNYSTRSSAALPFSFNASFPARNEAISRGNRQQGSFPSQLKNASFVSAQTEADESFVDARGRRINLRQLADADAFICNDQVIEEEDEFIISHTLHVAHSSILQNQTIDHDFEPMQTDSGIRDDFICHSPPKLPPHAKSGREDRKKKNPPQALKKKKPQNAKEIQKQTQALKGLKSVNAKKVQTMAQIEKPYKRTGSSEFACSKRAFQHAARGITERMIQDNECNRLRWQSAAVLCLQTAAEAAAKALFECANVLAHHAKRRTLMVDDIRVMRSLLCDNNMGSQTLLIQQEIGRDLGIDKVLDPNIARATGDPALLTEAGKIQLEQALRLKRIEDDAAAEAKRKEKEAKELQGKK</sequence>
<name>A0AC34F289_9BILA</name>
<organism evidence="1 2">
    <name type="scientific">Panagrolaimus sp. ES5</name>
    <dbReference type="NCBI Taxonomy" id="591445"/>
    <lineage>
        <taxon>Eukaryota</taxon>
        <taxon>Metazoa</taxon>
        <taxon>Ecdysozoa</taxon>
        <taxon>Nematoda</taxon>
        <taxon>Chromadorea</taxon>
        <taxon>Rhabditida</taxon>
        <taxon>Tylenchina</taxon>
        <taxon>Panagrolaimomorpha</taxon>
        <taxon>Panagrolaimoidea</taxon>
        <taxon>Panagrolaimidae</taxon>
        <taxon>Panagrolaimus</taxon>
    </lineage>
</organism>
<reference evidence="2" key="1">
    <citation type="submission" date="2022-11" db="UniProtKB">
        <authorList>
            <consortium name="WormBaseParasite"/>
        </authorList>
    </citation>
    <scope>IDENTIFICATION</scope>
</reference>